<protein>
    <submittedName>
        <fullName evidence="1">Uncharacterized protein</fullName>
    </submittedName>
</protein>
<dbReference type="Proteomes" id="UP001157502">
    <property type="component" value="Chromosome 32"/>
</dbReference>
<sequence>MVWLRPGNLYCDSTPQTSRELICITHFEAKEGYCVLSSTRSRATIFVPMILAEREPGTLGAAVQKGSQLEKDRRGVRKVRRGAGASLSVRTKELRELGFTAGA</sequence>
<organism evidence="1 2">
    <name type="scientific">Dallia pectoralis</name>
    <name type="common">Alaska blackfish</name>
    <dbReference type="NCBI Taxonomy" id="75939"/>
    <lineage>
        <taxon>Eukaryota</taxon>
        <taxon>Metazoa</taxon>
        <taxon>Chordata</taxon>
        <taxon>Craniata</taxon>
        <taxon>Vertebrata</taxon>
        <taxon>Euteleostomi</taxon>
        <taxon>Actinopterygii</taxon>
        <taxon>Neopterygii</taxon>
        <taxon>Teleostei</taxon>
        <taxon>Protacanthopterygii</taxon>
        <taxon>Esociformes</taxon>
        <taxon>Umbridae</taxon>
        <taxon>Dallia</taxon>
    </lineage>
</organism>
<keyword evidence="2" id="KW-1185">Reference proteome</keyword>
<gene>
    <name evidence="1" type="ORF">DPEC_G00329190</name>
</gene>
<comment type="caution">
    <text evidence="1">The sequence shown here is derived from an EMBL/GenBank/DDBJ whole genome shotgun (WGS) entry which is preliminary data.</text>
</comment>
<reference evidence="1" key="1">
    <citation type="submission" date="2021-05" db="EMBL/GenBank/DDBJ databases">
        <authorList>
            <person name="Pan Q."/>
            <person name="Jouanno E."/>
            <person name="Zahm M."/>
            <person name="Klopp C."/>
            <person name="Cabau C."/>
            <person name="Louis A."/>
            <person name="Berthelot C."/>
            <person name="Parey E."/>
            <person name="Roest Crollius H."/>
            <person name="Montfort J."/>
            <person name="Robinson-Rechavi M."/>
            <person name="Bouchez O."/>
            <person name="Lampietro C."/>
            <person name="Lopez Roques C."/>
            <person name="Donnadieu C."/>
            <person name="Postlethwait J."/>
            <person name="Bobe J."/>
            <person name="Dillon D."/>
            <person name="Chandos A."/>
            <person name="von Hippel F."/>
            <person name="Guiguen Y."/>
        </authorList>
    </citation>
    <scope>NUCLEOTIDE SEQUENCE</scope>
    <source>
        <strain evidence="1">YG-Jan2019</strain>
    </source>
</reference>
<evidence type="ECO:0000313" key="1">
    <source>
        <dbReference type="EMBL" id="KAJ7987698.1"/>
    </source>
</evidence>
<accession>A0ACC2F8I2</accession>
<name>A0ACC2F8I2_DALPE</name>
<proteinExistence type="predicted"/>
<dbReference type="EMBL" id="CM055759">
    <property type="protein sequence ID" value="KAJ7987698.1"/>
    <property type="molecule type" value="Genomic_DNA"/>
</dbReference>
<evidence type="ECO:0000313" key="2">
    <source>
        <dbReference type="Proteomes" id="UP001157502"/>
    </source>
</evidence>